<reference evidence="1" key="1">
    <citation type="submission" date="2019-11" db="EMBL/GenBank/DDBJ databases">
        <authorList>
            <person name="Feng L."/>
        </authorList>
    </citation>
    <scope>NUCLEOTIDE SEQUENCE</scope>
    <source>
        <strain evidence="1">FmagnaLFYP121</strain>
    </source>
</reference>
<name>A0A6N2ZT32_FINMA</name>
<protein>
    <submittedName>
        <fullName evidence="1">Uncharacterized protein</fullName>
    </submittedName>
</protein>
<evidence type="ECO:0000313" key="1">
    <source>
        <dbReference type="EMBL" id="VYT79862.1"/>
    </source>
</evidence>
<dbReference type="EMBL" id="CACRTP010000009">
    <property type="protein sequence ID" value="VYT79862.1"/>
    <property type="molecule type" value="Genomic_DNA"/>
</dbReference>
<dbReference type="AlphaFoldDB" id="A0A6N2ZT32"/>
<organism evidence="1">
    <name type="scientific">Finegoldia magna</name>
    <name type="common">Peptostreptococcus magnus</name>
    <dbReference type="NCBI Taxonomy" id="1260"/>
    <lineage>
        <taxon>Bacteria</taxon>
        <taxon>Bacillati</taxon>
        <taxon>Bacillota</taxon>
        <taxon>Tissierellia</taxon>
        <taxon>Tissierellales</taxon>
        <taxon>Peptoniphilaceae</taxon>
        <taxon>Finegoldia</taxon>
    </lineage>
</organism>
<gene>
    <name evidence="1" type="ORF">FMLFYP121_00585</name>
</gene>
<proteinExistence type="predicted"/>
<sequence>MIRETYLMWKSNLKQKARTELNGNTVITRL</sequence>
<accession>A0A6N2ZT32</accession>